<feature type="non-terminal residue" evidence="1">
    <location>
        <position position="1"/>
    </location>
</feature>
<reference evidence="1" key="1">
    <citation type="journal article" date="2014" name="Front. Microbiol.">
        <title>High frequency of phylogenetically diverse reductive dehalogenase-homologous genes in deep subseafloor sedimentary metagenomes.</title>
        <authorList>
            <person name="Kawai M."/>
            <person name="Futagami T."/>
            <person name="Toyoda A."/>
            <person name="Takaki Y."/>
            <person name="Nishi S."/>
            <person name="Hori S."/>
            <person name="Arai W."/>
            <person name="Tsubouchi T."/>
            <person name="Morono Y."/>
            <person name="Uchiyama I."/>
            <person name="Ito T."/>
            <person name="Fujiyama A."/>
            <person name="Inagaki F."/>
            <person name="Takami H."/>
        </authorList>
    </citation>
    <scope>NUCLEOTIDE SEQUENCE</scope>
    <source>
        <strain evidence="1">Expedition CK06-06</strain>
    </source>
</reference>
<sequence length="135" mass="15846">WKCFGSSGHLEKQQSVIDSYTHAKDIDDNIHIKSIVQCKWVKQSGGNPHCFIYKPGKFCVDEKKKRIPGPHNRNISYNEIQLNHYVTRSRADFLEKRQRGGGNDRSNKKLTEQFWNRFQGGKKDLNIHKLLHRIE</sequence>
<dbReference type="AlphaFoldDB" id="X0VAJ2"/>
<accession>X0VAJ2</accession>
<comment type="caution">
    <text evidence="1">The sequence shown here is derived from an EMBL/GenBank/DDBJ whole genome shotgun (WGS) entry which is preliminary data.</text>
</comment>
<evidence type="ECO:0000313" key="1">
    <source>
        <dbReference type="EMBL" id="GAF97625.1"/>
    </source>
</evidence>
<gene>
    <name evidence="1" type="ORF">S01H1_23432</name>
</gene>
<organism evidence="1">
    <name type="scientific">marine sediment metagenome</name>
    <dbReference type="NCBI Taxonomy" id="412755"/>
    <lineage>
        <taxon>unclassified sequences</taxon>
        <taxon>metagenomes</taxon>
        <taxon>ecological metagenomes</taxon>
    </lineage>
</organism>
<proteinExistence type="predicted"/>
<dbReference type="EMBL" id="BARS01013528">
    <property type="protein sequence ID" value="GAF97625.1"/>
    <property type="molecule type" value="Genomic_DNA"/>
</dbReference>
<protein>
    <submittedName>
        <fullName evidence="1">Uncharacterized protein</fullName>
    </submittedName>
</protein>
<name>X0VAJ2_9ZZZZ</name>